<feature type="domain" description="Anti sigma-E protein RseA N-terminal" evidence="2">
    <location>
        <begin position="6"/>
        <end position="81"/>
    </location>
</feature>
<organism evidence="3 4">
    <name type="scientific">Modicisalibacter luteus</name>
    <dbReference type="NCBI Taxonomy" id="453962"/>
    <lineage>
        <taxon>Bacteria</taxon>
        <taxon>Pseudomonadati</taxon>
        <taxon>Pseudomonadota</taxon>
        <taxon>Gammaproteobacteria</taxon>
        <taxon>Oceanospirillales</taxon>
        <taxon>Halomonadaceae</taxon>
        <taxon>Modicisalibacter</taxon>
    </lineage>
</organism>
<evidence type="ECO:0000313" key="4">
    <source>
        <dbReference type="Proteomes" id="UP001595640"/>
    </source>
</evidence>
<dbReference type="SUPFAM" id="SSF89069">
    <property type="entry name" value="N-terminal, cytoplasmic domain of anti-sigmaE factor RseA"/>
    <property type="match status" value="1"/>
</dbReference>
<dbReference type="RefSeq" id="WP_019018685.1">
    <property type="nucleotide sequence ID" value="NZ_BMXD01000001.1"/>
</dbReference>
<keyword evidence="4" id="KW-1185">Reference proteome</keyword>
<feature type="transmembrane region" description="Helical" evidence="1">
    <location>
        <begin position="90"/>
        <end position="113"/>
    </location>
</feature>
<dbReference type="PANTHER" id="PTHR38104">
    <property type="match status" value="1"/>
</dbReference>
<comment type="caution">
    <text evidence="3">The sequence shown here is derived from an EMBL/GenBank/DDBJ whole genome shotgun (WGS) entry which is preliminary data.</text>
</comment>
<dbReference type="Proteomes" id="UP001595640">
    <property type="component" value="Unassembled WGS sequence"/>
</dbReference>
<evidence type="ECO:0000313" key="3">
    <source>
        <dbReference type="EMBL" id="MFC3293783.1"/>
    </source>
</evidence>
<keyword evidence="1" id="KW-0472">Membrane</keyword>
<keyword evidence="1" id="KW-0812">Transmembrane</keyword>
<sequence length="232" mass="25229">MKDNLRESLSALMDNEGDELELRRVLRVLDDSPDTAEHWRRYHLARSLMQRDRDIDVSTDLSAGIMARIKDEPVPRAANTSRQVRRQGSLSFAGSAAVAATVSLMVITGVQFYNGMDVAGTSEVASRNIENAPSSTIAPASMGADSLSTPVDMPLFQTSPMLGNGLMSVGAGDDSAPLFMSPNQRQSQRADLEQARLLQSYLDRHADGAAYRSGEAWMPLLRASAQESLSTR</sequence>
<dbReference type="InterPro" id="IPR036147">
    <property type="entry name" value="Anti-sigma_E_RseA_N_sf"/>
</dbReference>
<keyword evidence="1" id="KW-1133">Transmembrane helix</keyword>
<accession>A0ABV7M4D2</accession>
<name>A0ABV7M4D2_9GAMM</name>
<dbReference type="PANTHER" id="PTHR38104:SF1">
    <property type="entry name" value="ANTI-SIGMA-E FACTOR RSEA"/>
    <property type="match status" value="1"/>
</dbReference>
<reference evidence="4" key="1">
    <citation type="journal article" date="2019" name="Int. J. Syst. Evol. Microbiol.">
        <title>The Global Catalogue of Microorganisms (GCM) 10K type strain sequencing project: providing services to taxonomists for standard genome sequencing and annotation.</title>
        <authorList>
            <consortium name="The Broad Institute Genomics Platform"/>
            <consortium name="The Broad Institute Genome Sequencing Center for Infectious Disease"/>
            <person name="Wu L."/>
            <person name="Ma J."/>
        </authorList>
    </citation>
    <scope>NUCLEOTIDE SEQUENCE [LARGE SCALE GENOMIC DNA]</scope>
    <source>
        <strain evidence="4">KCTC 12847</strain>
    </source>
</reference>
<evidence type="ECO:0000256" key="1">
    <source>
        <dbReference type="SAM" id="Phobius"/>
    </source>
</evidence>
<evidence type="ECO:0000259" key="2">
    <source>
        <dbReference type="Pfam" id="PF03872"/>
    </source>
</evidence>
<gene>
    <name evidence="3" type="ORF">ACFOEI_17165</name>
</gene>
<protein>
    <submittedName>
        <fullName evidence="3">Sigma-E factor negative regulatory protein</fullName>
    </submittedName>
</protein>
<dbReference type="CDD" id="cd16328">
    <property type="entry name" value="RseA_N"/>
    <property type="match status" value="1"/>
</dbReference>
<dbReference type="Gene3D" id="1.10.10.880">
    <property type="entry name" value="Anti sigma-E protein RseA, N-terminal domain"/>
    <property type="match status" value="1"/>
</dbReference>
<dbReference type="EMBL" id="JBHRUH010000031">
    <property type="protein sequence ID" value="MFC3293783.1"/>
    <property type="molecule type" value="Genomic_DNA"/>
</dbReference>
<dbReference type="InterPro" id="IPR005572">
    <property type="entry name" value="Anti-sigma_E_RseA_N"/>
</dbReference>
<proteinExistence type="predicted"/>
<dbReference type="Pfam" id="PF03872">
    <property type="entry name" value="RseA_N"/>
    <property type="match status" value="1"/>
</dbReference>
<dbReference type="InterPro" id="IPR052383">
    <property type="entry name" value="Anti-sigma-E_RseA-like"/>
</dbReference>